<feature type="active site" description="Proton donor" evidence="9">
    <location>
        <position position="253"/>
    </location>
</feature>
<dbReference type="Proteomes" id="UP000182360">
    <property type="component" value="Unassembled WGS sequence"/>
</dbReference>
<dbReference type="InterPro" id="IPR010758">
    <property type="entry name" value="Trans-2-enoyl-CoA_reductase"/>
</dbReference>
<sequence>MIIKPMVRSNMCLNAHPLGCAKEVENQIAYVKAQKAKRGTKSLKEGGNGPKFVLVLGCSTGYGLASRISAAFEYGADTIGVSFEKAGTETKGGTPGWYNNLAFDRAAKAEGLFTETFSADAFSHETRKMIIDEAKKAGKKFDLIVYSLASPVRSDPDKIDPNSETGAHVLYKSVIKPIGKTYAGLGIDILTDTLKESAAEPANDEEIANTVKVMGGEDWQLWIDQLAAAGVLAEGCRTVAYSYIGPELSHAIYRDGTIGQAKKHLEATAHALNEKLSKELGGAAYVSVNKGLVTRSSAVIPIISLYLSILFKVMKEKGTHEGCIEQMERLFAERLYTGDNASAGKVPVDEENRIRVDDWEMQADVQAEVDKLMAKVNNDNIKEICDLVGYKHDFYATNGFDVEGIDYTADVARMDQI</sequence>
<reference evidence="13 14" key="1">
    <citation type="submission" date="2016-10" db="EMBL/GenBank/DDBJ databases">
        <authorList>
            <person name="de Groot N.N."/>
        </authorList>
    </citation>
    <scope>NUCLEOTIDE SEQUENCE [LARGE SCALE GENOMIC DNA]</scope>
    <source>
        <strain evidence="13 14">B25</strain>
    </source>
</reference>
<dbReference type="GO" id="GO:0051287">
    <property type="term" value="F:NAD binding"/>
    <property type="evidence" value="ECO:0007669"/>
    <property type="project" value="UniProtKB-UniRule"/>
</dbReference>
<feature type="binding site" evidence="9">
    <location>
        <begin position="292"/>
        <end position="294"/>
    </location>
    <ligand>
        <name>NAD(+)</name>
        <dbReference type="ChEBI" id="CHEBI:57540"/>
    </ligand>
</feature>
<dbReference type="eggNOG" id="COG3007">
    <property type="taxonomic scope" value="Bacteria"/>
</dbReference>
<evidence type="ECO:0000256" key="8">
    <source>
        <dbReference type="ARBA" id="ARBA00048302"/>
    </source>
</evidence>
<dbReference type="UniPathway" id="UPA00094"/>
<keyword evidence="14" id="KW-1185">Reference proteome</keyword>
<dbReference type="GO" id="GO:0006633">
    <property type="term" value="P:fatty acid biosynthetic process"/>
    <property type="evidence" value="ECO:0007669"/>
    <property type="project" value="UniProtKB-UniRule"/>
</dbReference>
<dbReference type="NCBIfam" id="NF043048">
    <property type="entry name" value="EnoyACPredFabV"/>
    <property type="match status" value="1"/>
</dbReference>
<dbReference type="RefSeq" id="WP_074642052.1">
    <property type="nucleotide sequence ID" value="NZ_FOFU01000003.1"/>
</dbReference>
<feature type="binding site" evidence="9">
    <location>
        <begin position="148"/>
        <end position="149"/>
    </location>
    <ligand>
        <name>NAD(+)</name>
        <dbReference type="ChEBI" id="CHEBI:57540"/>
    </ligand>
</feature>
<evidence type="ECO:0000256" key="7">
    <source>
        <dbReference type="ARBA" id="ARBA00023160"/>
    </source>
</evidence>
<evidence type="ECO:0000256" key="9">
    <source>
        <dbReference type="HAMAP-Rule" id="MF_01838"/>
    </source>
</evidence>
<protein>
    <recommendedName>
        <fullName evidence="9">Trans-2-enoyl-CoA reductase [NADH]</fullName>
        <shortName evidence="9">TER</shortName>
        <ecNumber evidence="9">1.3.1.44</ecNumber>
    </recommendedName>
</protein>
<dbReference type="Pfam" id="PF12241">
    <property type="entry name" value="Enoyl_reductase"/>
    <property type="match status" value="1"/>
</dbReference>
<dbReference type="PANTHER" id="PTHR37480">
    <property type="entry name" value="ENOYL-[ACYL-CARRIER-PROTEIN] REDUCTASE [NADH]"/>
    <property type="match status" value="1"/>
</dbReference>
<dbReference type="InterPro" id="IPR024910">
    <property type="entry name" value="Enoyl-CoA_Rdtase_cat_dom"/>
</dbReference>
<keyword evidence="6 9" id="KW-0443">Lipid metabolism</keyword>
<keyword evidence="2 9" id="KW-0444">Lipid biosynthesis</keyword>
<dbReference type="Pfam" id="PF07055">
    <property type="entry name" value="Eno-Rase_FAD_bd"/>
    <property type="match status" value="1"/>
</dbReference>
<evidence type="ECO:0000256" key="4">
    <source>
        <dbReference type="ARBA" id="ARBA00023002"/>
    </source>
</evidence>
<keyword evidence="3 9" id="KW-0276">Fatty acid metabolism</keyword>
<evidence type="ECO:0000313" key="14">
    <source>
        <dbReference type="Proteomes" id="UP000182360"/>
    </source>
</evidence>
<evidence type="ECO:0000259" key="10">
    <source>
        <dbReference type="Pfam" id="PF07055"/>
    </source>
</evidence>
<feature type="binding site" evidence="9">
    <location>
        <position position="262"/>
    </location>
    <ligand>
        <name>NAD(+)</name>
        <dbReference type="ChEBI" id="CHEBI:57540"/>
    </ligand>
</feature>
<dbReference type="EMBL" id="FOFU01000003">
    <property type="protein sequence ID" value="SEQ21206.1"/>
    <property type="molecule type" value="Genomic_DNA"/>
</dbReference>
<dbReference type="NCBIfam" id="NF010177">
    <property type="entry name" value="PRK13656.1"/>
    <property type="match status" value="1"/>
</dbReference>
<evidence type="ECO:0000256" key="3">
    <source>
        <dbReference type="ARBA" id="ARBA00022832"/>
    </source>
</evidence>
<keyword evidence="4 9" id="KW-0560">Oxidoreductase</keyword>
<dbReference type="PANTHER" id="PTHR37480:SF1">
    <property type="entry name" value="ENOYL-[ACYL-CARRIER-PROTEIN] REDUCTASE [NADH]"/>
    <property type="match status" value="1"/>
</dbReference>
<gene>
    <name evidence="9" type="primary">fabV</name>
    <name evidence="13" type="ORF">SAMN04487977_10337</name>
</gene>
<dbReference type="InterPro" id="IPR050048">
    <property type="entry name" value="FabV-like_NADH_b"/>
</dbReference>
<comment type="function">
    <text evidence="9">Involved in the fatty acid synthesis (FAS II). Catalyzes the reduction of a carbon-carbon double bond in an enoyl moiety that is covalently linked to a coenzyme A (CoA).</text>
</comment>
<keyword evidence="7 9" id="KW-0275">Fatty acid biosynthesis</keyword>
<feature type="domain" description="Trans-2-enoyl-CoA reductase catalytic" evidence="11">
    <location>
        <begin position="91"/>
        <end position="336"/>
    </location>
</feature>
<dbReference type="EC" id="1.3.1.44" evidence="9"/>
<dbReference type="GO" id="GO:0050343">
    <property type="term" value="F:trans-2-enoyl-CoA reductase (NADH) activity"/>
    <property type="evidence" value="ECO:0007669"/>
    <property type="project" value="UniProtKB-UniRule"/>
</dbReference>
<dbReference type="GO" id="GO:0004318">
    <property type="term" value="F:enoyl-[acyl-carrier-protein] reductase (NADH) activity"/>
    <property type="evidence" value="ECO:0007669"/>
    <property type="project" value="TreeGrafter"/>
</dbReference>
<evidence type="ECO:0000313" key="13">
    <source>
        <dbReference type="EMBL" id="SEQ21206.1"/>
    </source>
</evidence>
<dbReference type="OrthoDB" id="9802260at2"/>
<evidence type="ECO:0000256" key="5">
    <source>
        <dbReference type="ARBA" id="ARBA00023027"/>
    </source>
</evidence>
<evidence type="ECO:0000256" key="2">
    <source>
        <dbReference type="ARBA" id="ARBA00022516"/>
    </source>
</evidence>
<dbReference type="AlphaFoldDB" id="A0A1H9E634"/>
<feature type="binding site" evidence="9">
    <location>
        <begin position="57"/>
        <end position="62"/>
    </location>
    <ligand>
        <name>NAD(+)</name>
        <dbReference type="ChEBI" id="CHEBI:57540"/>
    </ligand>
</feature>
<evidence type="ECO:0000259" key="12">
    <source>
        <dbReference type="Pfam" id="PF12242"/>
    </source>
</evidence>
<dbReference type="InterPro" id="IPR024906">
    <property type="entry name" value="Eno_Rdtase_FAD-bd_dom"/>
</dbReference>
<accession>A0A1H9E634</accession>
<comment type="pathway">
    <text evidence="9">Lipid metabolism; fatty acid biosynthesis.</text>
</comment>
<feature type="site" description="Plays an important role in discriminating NADH against NADPH" evidence="9">
    <location>
        <position position="84"/>
    </location>
</feature>
<feature type="domain" description="Trans-2-enoyl-CoA reductase-like NAD(P)H binding" evidence="12">
    <location>
        <begin position="2"/>
        <end position="89"/>
    </location>
</feature>
<comment type="subunit">
    <text evidence="1 9">Monomer.</text>
</comment>
<dbReference type="STRING" id="163.SAMN04487775_10534"/>
<feature type="domain" description="Enoyl reductase FAD binding" evidence="10">
    <location>
        <begin position="348"/>
        <end position="411"/>
    </location>
</feature>
<organism evidence="13 14">
    <name type="scientific">Treponema bryantii</name>
    <dbReference type="NCBI Taxonomy" id="163"/>
    <lineage>
        <taxon>Bacteria</taxon>
        <taxon>Pseudomonadati</taxon>
        <taxon>Spirochaetota</taxon>
        <taxon>Spirochaetia</taxon>
        <taxon>Spirochaetales</taxon>
        <taxon>Treponemataceae</taxon>
        <taxon>Treponema</taxon>
    </lineage>
</organism>
<dbReference type="Pfam" id="PF12242">
    <property type="entry name" value="Eno-Rase_NADH_b"/>
    <property type="match status" value="1"/>
</dbReference>
<comment type="catalytic activity">
    <reaction evidence="8 9">
        <text>a 2,3-saturated acyl-CoA + NAD(+) = a (2E)-enoyl-CoA + NADH + H(+)</text>
        <dbReference type="Rhea" id="RHEA:18177"/>
        <dbReference type="ChEBI" id="CHEBI:15378"/>
        <dbReference type="ChEBI" id="CHEBI:57540"/>
        <dbReference type="ChEBI" id="CHEBI:57945"/>
        <dbReference type="ChEBI" id="CHEBI:58856"/>
        <dbReference type="ChEBI" id="CHEBI:65111"/>
        <dbReference type="EC" id="1.3.1.44"/>
    </reaction>
</comment>
<dbReference type="HAMAP" id="MF_01838">
    <property type="entry name" value="FabV_reductase"/>
    <property type="match status" value="1"/>
</dbReference>
<name>A0A1H9E634_9SPIR</name>
<feature type="binding site" evidence="9">
    <location>
        <position position="243"/>
    </location>
    <ligand>
        <name>substrate</name>
    </ligand>
</feature>
<feature type="binding site" evidence="9">
    <location>
        <begin position="120"/>
        <end position="121"/>
    </location>
    <ligand>
        <name>NAD(+)</name>
        <dbReference type="ChEBI" id="CHEBI:57540"/>
    </ligand>
</feature>
<comment type="similarity">
    <text evidence="9">Belongs to the TER reductase family.</text>
</comment>
<dbReference type="Gene3D" id="3.40.50.720">
    <property type="entry name" value="NAD(P)-binding Rossmann-like Domain"/>
    <property type="match status" value="1"/>
</dbReference>
<evidence type="ECO:0000256" key="1">
    <source>
        <dbReference type="ARBA" id="ARBA00011245"/>
    </source>
</evidence>
<keyword evidence="5 9" id="KW-0520">NAD</keyword>
<evidence type="ECO:0000259" key="11">
    <source>
        <dbReference type="Pfam" id="PF12241"/>
    </source>
</evidence>
<feature type="binding site" evidence="9">
    <location>
        <begin position="83"/>
        <end position="84"/>
    </location>
    <ligand>
        <name>NAD(+)</name>
        <dbReference type="ChEBI" id="CHEBI:57540"/>
    </ligand>
</feature>
<evidence type="ECO:0000256" key="6">
    <source>
        <dbReference type="ARBA" id="ARBA00023098"/>
    </source>
</evidence>
<proteinExistence type="inferred from homology"/>